<dbReference type="EMBL" id="OX597818">
    <property type="protein sequence ID" value="CAI9723661.1"/>
    <property type="molecule type" value="Genomic_DNA"/>
</dbReference>
<feature type="compositionally biased region" description="Polar residues" evidence="1">
    <location>
        <begin position="158"/>
        <end position="167"/>
    </location>
</feature>
<dbReference type="SUPFAM" id="SSF57903">
    <property type="entry name" value="FYVE/PHD zinc finger"/>
    <property type="match status" value="1"/>
</dbReference>
<evidence type="ECO:0000256" key="1">
    <source>
        <dbReference type="SAM" id="MobiDB-lite"/>
    </source>
</evidence>
<organism evidence="2 3">
    <name type="scientific">Octopus vulgaris</name>
    <name type="common">Common octopus</name>
    <dbReference type="NCBI Taxonomy" id="6645"/>
    <lineage>
        <taxon>Eukaryota</taxon>
        <taxon>Metazoa</taxon>
        <taxon>Spiralia</taxon>
        <taxon>Lophotrochozoa</taxon>
        <taxon>Mollusca</taxon>
        <taxon>Cephalopoda</taxon>
        <taxon>Coleoidea</taxon>
        <taxon>Octopodiformes</taxon>
        <taxon>Octopoda</taxon>
        <taxon>Incirrata</taxon>
        <taxon>Octopodidae</taxon>
        <taxon>Octopus</taxon>
    </lineage>
</organism>
<dbReference type="AlphaFoldDB" id="A0AA36AWM6"/>
<keyword evidence="3" id="KW-1185">Reference proteome</keyword>
<feature type="compositionally biased region" description="Basic and acidic residues" evidence="1">
    <location>
        <begin position="148"/>
        <end position="157"/>
    </location>
</feature>
<dbReference type="InterPro" id="IPR011011">
    <property type="entry name" value="Znf_FYVE_PHD"/>
</dbReference>
<evidence type="ECO:0008006" key="4">
    <source>
        <dbReference type="Google" id="ProtNLM"/>
    </source>
</evidence>
<proteinExistence type="predicted"/>
<dbReference type="Proteomes" id="UP001162480">
    <property type="component" value="Chromosome 5"/>
</dbReference>
<feature type="region of interest" description="Disordered" evidence="1">
    <location>
        <begin position="148"/>
        <end position="195"/>
    </location>
</feature>
<name>A0AA36AWM6_OCTVU</name>
<evidence type="ECO:0000313" key="3">
    <source>
        <dbReference type="Proteomes" id="UP001162480"/>
    </source>
</evidence>
<protein>
    <recommendedName>
        <fullName evidence="4">PiggyBac transposable element-derived protein 4-like</fullName>
    </recommendedName>
</protein>
<gene>
    <name evidence="2" type="ORF">OCTVUL_1B004436</name>
</gene>
<reference evidence="2" key="1">
    <citation type="submission" date="2023-08" db="EMBL/GenBank/DDBJ databases">
        <authorList>
            <person name="Alioto T."/>
            <person name="Alioto T."/>
            <person name="Gomez Garrido J."/>
        </authorList>
    </citation>
    <scope>NUCLEOTIDE SEQUENCE</scope>
</reference>
<evidence type="ECO:0000313" key="2">
    <source>
        <dbReference type="EMBL" id="CAI9723661.1"/>
    </source>
</evidence>
<sequence>MRLCVECGKFAEAKNAKLGEYRYVRDQYLPLVCYQVPYCSVVLSNIPKHKNLSEDQISKSLLELEEEWEENSSDSFYCSEDDGESDCVLDSLGSTPSDDEDTQKQLSASHPVMNERYASRYKQELHLQSFKDKRRRSLIQLRKEFAGVDAKQEHDKQSSSSANISQPNKKRRRSSASFEIPQPKQKGRCSLCSPKKEDRKTRTTCKNCNIHICQEYSNVVCIHCHEEL</sequence>
<feature type="region of interest" description="Disordered" evidence="1">
    <location>
        <begin position="74"/>
        <end position="114"/>
    </location>
</feature>
<accession>A0AA36AWM6</accession>